<evidence type="ECO:0000313" key="3">
    <source>
        <dbReference type="Proteomes" id="UP000621560"/>
    </source>
</evidence>
<sequence>MFGIKFVKFQPSEYVMKMRSGRVVREGVGLSFFYYAPVTSAIVIPVSSVDAPFMFEEVTRDFQSVTVQGQLTYRIADFHQMSRMLDYTYNLRKKAYLSDDPGKLGQRVIGLAKVLVKRHLEAMPLREAIQAGDRLAAALGEALADSPELKKLGLEAIGASILAVLPSKETMRALEAQTREQILREADEALYERRNASIEQERIVRENELGTEIAIEAKKKQIRESQLAADRLVQQKKNEMQQEQLHFDTAYEEERETMLRRSADNRRVEADARAYELSAVMGALGGADQQVLQALTRSGMNPNQLIAAAFEELAGQADKIGQLNISPDLLQGLLQGEAAQVTERRKR</sequence>
<evidence type="ECO:0000313" key="2">
    <source>
        <dbReference type="EMBL" id="MBD2848041.1"/>
    </source>
</evidence>
<dbReference type="InterPro" id="IPR036013">
    <property type="entry name" value="Band_7/SPFH_dom_sf"/>
</dbReference>
<dbReference type="InterPro" id="IPR001107">
    <property type="entry name" value="Band_7"/>
</dbReference>
<gene>
    <name evidence="2" type="ORF">IDH44_22830</name>
</gene>
<comment type="caution">
    <text evidence="2">The sequence shown here is derived from an EMBL/GenBank/DDBJ whole genome shotgun (WGS) entry which is preliminary data.</text>
</comment>
<accession>A0A927GU68</accession>
<feature type="domain" description="Band 7" evidence="1">
    <location>
        <begin position="10"/>
        <end position="189"/>
    </location>
</feature>
<dbReference type="RefSeq" id="WP_190921145.1">
    <property type="nucleotide sequence ID" value="NZ_JACXIZ010000050.1"/>
</dbReference>
<name>A0A927GU68_9BACL</name>
<dbReference type="Gene3D" id="3.30.479.30">
    <property type="entry name" value="Band 7 domain"/>
    <property type="match status" value="1"/>
</dbReference>
<evidence type="ECO:0000259" key="1">
    <source>
        <dbReference type="Pfam" id="PF01145"/>
    </source>
</evidence>
<dbReference type="Proteomes" id="UP000621560">
    <property type="component" value="Unassembled WGS sequence"/>
</dbReference>
<dbReference type="EMBL" id="JACXIZ010000050">
    <property type="protein sequence ID" value="MBD2848041.1"/>
    <property type="molecule type" value="Genomic_DNA"/>
</dbReference>
<keyword evidence="3" id="KW-1185">Reference proteome</keyword>
<protein>
    <submittedName>
        <fullName evidence="2">SPFH domain-containing protein</fullName>
    </submittedName>
</protein>
<reference evidence="2" key="1">
    <citation type="submission" date="2020-09" db="EMBL/GenBank/DDBJ databases">
        <title>A novel bacterium of genus Paenibacillus, isolated from South China Sea.</title>
        <authorList>
            <person name="Huang H."/>
            <person name="Mo K."/>
            <person name="Hu Y."/>
        </authorList>
    </citation>
    <scope>NUCLEOTIDE SEQUENCE</scope>
    <source>
        <strain evidence="2">IB182496</strain>
    </source>
</reference>
<dbReference type="AlphaFoldDB" id="A0A927GU68"/>
<dbReference type="Pfam" id="PF01145">
    <property type="entry name" value="Band_7"/>
    <property type="match status" value="1"/>
</dbReference>
<proteinExistence type="predicted"/>
<organism evidence="2 3">
    <name type="scientific">Paenibacillus sabuli</name>
    <dbReference type="NCBI Taxonomy" id="2772509"/>
    <lineage>
        <taxon>Bacteria</taxon>
        <taxon>Bacillati</taxon>
        <taxon>Bacillota</taxon>
        <taxon>Bacilli</taxon>
        <taxon>Bacillales</taxon>
        <taxon>Paenibacillaceae</taxon>
        <taxon>Paenibacillus</taxon>
    </lineage>
</organism>
<dbReference type="SUPFAM" id="SSF117892">
    <property type="entry name" value="Band 7/SPFH domain"/>
    <property type="match status" value="1"/>
</dbReference>